<keyword evidence="4" id="KW-1185">Reference proteome</keyword>
<dbReference type="PROSITE" id="PS51257">
    <property type="entry name" value="PROKAR_LIPOPROTEIN"/>
    <property type="match status" value="1"/>
</dbReference>
<feature type="region of interest" description="Disordered" evidence="1">
    <location>
        <begin position="349"/>
        <end position="386"/>
    </location>
</feature>
<dbReference type="Proteomes" id="UP001556367">
    <property type="component" value="Unassembled WGS sequence"/>
</dbReference>
<accession>A0ABR3JT13</accession>
<evidence type="ECO:0000313" key="3">
    <source>
        <dbReference type="EMBL" id="KAL0958286.1"/>
    </source>
</evidence>
<sequence length="416" mass="42334">MPRSSMLSKASLAVLAGLAGCAWASPCIVMDSSWNLLAFGFGGKDFSAGTQDSWTSVSFLKLEALRVALVMMSRGVKCNANSHPAGNAADITTSGRPPFDGANTTCFLSQFANAIYVLRGDNANPSAVHIYDATAKSWSTQATDAGSFDVGSAFSILDRDTNVFYSISKGELWSLDMGDQKSAKSSSIAWADQKPVAFPTDGWNPVGALANNHVHYLNVPGVAAGSAQIFVIHFSFFQPDAQSYGNFPAANGQAFSVFKDPGVQEEFAFVPDDGSATYVINVINNSTQTLPGPSSKDPKASYFASPSALVQLSPSSNAINFFAYNPNNANANKAASWSSVSVLAGKLTSDSPASGSGSGSATVSGGSSSTRAGTATGAAQAGSSGNGALPGVGGRSVVAAVGAAVAAALGGLLAVL</sequence>
<comment type="caution">
    <text evidence="3">The sequence shown here is derived from an EMBL/GenBank/DDBJ whole genome shotgun (WGS) entry which is preliminary data.</text>
</comment>
<feature type="chain" id="PRO_5046381770" evidence="2">
    <location>
        <begin position="25"/>
        <end position="416"/>
    </location>
</feature>
<name>A0ABR3JT13_9AGAR</name>
<proteinExistence type="predicted"/>
<dbReference type="EMBL" id="JASNQZ010000004">
    <property type="protein sequence ID" value="KAL0958286.1"/>
    <property type="molecule type" value="Genomic_DNA"/>
</dbReference>
<feature type="compositionally biased region" description="Low complexity" evidence="1">
    <location>
        <begin position="349"/>
        <end position="383"/>
    </location>
</feature>
<reference evidence="4" key="1">
    <citation type="submission" date="2024-06" db="EMBL/GenBank/DDBJ databases">
        <title>Multi-omics analyses provide insights into the biosynthesis of the anticancer antibiotic pleurotin in Hohenbuehelia grisea.</title>
        <authorList>
            <person name="Weaver J.A."/>
            <person name="Alberti F."/>
        </authorList>
    </citation>
    <scope>NUCLEOTIDE SEQUENCE [LARGE SCALE GENOMIC DNA]</scope>
    <source>
        <strain evidence="4">T-177</strain>
    </source>
</reference>
<gene>
    <name evidence="3" type="ORF">HGRIS_000434</name>
</gene>
<evidence type="ECO:0000313" key="4">
    <source>
        <dbReference type="Proteomes" id="UP001556367"/>
    </source>
</evidence>
<evidence type="ECO:0000256" key="1">
    <source>
        <dbReference type="SAM" id="MobiDB-lite"/>
    </source>
</evidence>
<evidence type="ECO:0000256" key="2">
    <source>
        <dbReference type="SAM" id="SignalP"/>
    </source>
</evidence>
<feature type="signal peptide" evidence="2">
    <location>
        <begin position="1"/>
        <end position="24"/>
    </location>
</feature>
<organism evidence="3 4">
    <name type="scientific">Hohenbuehelia grisea</name>
    <dbReference type="NCBI Taxonomy" id="104357"/>
    <lineage>
        <taxon>Eukaryota</taxon>
        <taxon>Fungi</taxon>
        <taxon>Dikarya</taxon>
        <taxon>Basidiomycota</taxon>
        <taxon>Agaricomycotina</taxon>
        <taxon>Agaricomycetes</taxon>
        <taxon>Agaricomycetidae</taxon>
        <taxon>Agaricales</taxon>
        <taxon>Pleurotineae</taxon>
        <taxon>Pleurotaceae</taxon>
        <taxon>Hohenbuehelia</taxon>
    </lineage>
</organism>
<protein>
    <submittedName>
        <fullName evidence="3">Uncharacterized protein</fullName>
    </submittedName>
</protein>
<keyword evidence="2" id="KW-0732">Signal</keyword>